<proteinExistence type="predicted"/>
<sequence length="84" mass="9130">MDELEQVEKGIVALKGRRTSLCAALKGQKQLNHDAQAKVNEVKENVATLKNTAPLDDAIVEDLGSSKANIEDLKEDLKSLNPFA</sequence>
<name>A0AAW2PL22_SESRA</name>
<protein>
    <submittedName>
        <fullName evidence="2">Uncharacterized protein</fullName>
    </submittedName>
</protein>
<reference evidence="2" key="2">
    <citation type="journal article" date="2024" name="Plant">
        <title>Genomic evolution and insights into agronomic trait innovations of Sesamum species.</title>
        <authorList>
            <person name="Miao H."/>
            <person name="Wang L."/>
            <person name="Qu L."/>
            <person name="Liu H."/>
            <person name="Sun Y."/>
            <person name="Le M."/>
            <person name="Wang Q."/>
            <person name="Wei S."/>
            <person name="Zheng Y."/>
            <person name="Lin W."/>
            <person name="Duan Y."/>
            <person name="Cao H."/>
            <person name="Xiong S."/>
            <person name="Wang X."/>
            <person name="Wei L."/>
            <person name="Li C."/>
            <person name="Ma Q."/>
            <person name="Ju M."/>
            <person name="Zhao R."/>
            <person name="Li G."/>
            <person name="Mu C."/>
            <person name="Tian Q."/>
            <person name="Mei H."/>
            <person name="Zhang T."/>
            <person name="Gao T."/>
            <person name="Zhang H."/>
        </authorList>
    </citation>
    <scope>NUCLEOTIDE SEQUENCE</scope>
    <source>
        <strain evidence="2">G02</strain>
    </source>
</reference>
<evidence type="ECO:0000313" key="2">
    <source>
        <dbReference type="EMBL" id="KAL0355788.1"/>
    </source>
</evidence>
<dbReference type="AlphaFoldDB" id="A0AAW2PL22"/>
<keyword evidence="1" id="KW-0175">Coiled coil</keyword>
<comment type="caution">
    <text evidence="2">The sequence shown here is derived from an EMBL/GenBank/DDBJ whole genome shotgun (WGS) entry which is preliminary data.</text>
</comment>
<feature type="coiled-coil region" evidence="1">
    <location>
        <begin position="25"/>
        <end position="52"/>
    </location>
</feature>
<organism evidence="2">
    <name type="scientific">Sesamum radiatum</name>
    <name type="common">Black benniseed</name>
    <dbReference type="NCBI Taxonomy" id="300843"/>
    <lineage>
        <taxon>Eukaryota</taxon>
        <taxon>Viridiplantae</taxon>
        <taxon>Streptophyta</taxon>
        <taxon>Embryophyta</taxon>
        <taxon>Tracheophyta</taxon>
        <taxon>Spermatophyta</taxon>
        <taxon>Magnoliopsida</taxon>
        <taxon>eudicotyledons</taxon>
        <taxon>Gunneridae</taxon>
        <taxon>Pentapetalae</taxon>
        <taxon>asterids</taxon>
        <taxon>lamiids</taxon>
        <taxon>Lamiales</taxon>
        <taxon>Pedaliaceae</taxon>
        <taxon>Sesamum</taxon>
    </lineage>
</organism>
<reference evidence="2" key="1">
    <citation type="submission" date="2020-06" db="EMBL/GenBank/DDBJ databases">
        <authorList>
            <person name="Li T."/>
            <person name="Hu X."/>
            <person name="Zhang T."/>
            <person name="Song X."/>
            <person name="Zhang H."/>
            <person name="Dai N."/>
            <person name="Sheng W."/>
            <person name="Hou X."/>
            <person name="Wei L."/>
        </authorList>
    </citation>
    <scope>NUCLEOTIDE SEQUENCE</scope>
    <source>
        <strain evidence="2">G02</strain>
        <tissue evidence="2">Leaf</tissue>
    </source>
</reference>
<dbReference type="EMBL" id="JACGWJ010000017">
    <property type="protein sequence ID" value="KAL0355788.1"/>
    <property type="molecule type" value="Genomic_DNA"/>
</dbReference>
<gene>
    <name evidence="2" type="ORF">Sradi_4025700</name>
</gene>
<accession>A0AAW2PL22</accession>
<evidence type="ECO:0000256" key="1">
    <source>
        <dbReference type="SAM" id="Coils"/>
    </source>
</evidence>